<protein>
    <submittedName>
        <fullName evidence="2">Uncharacterized protein</fullName>
    </submittedName>
</protein>
<feature type="compositionally biased region" description="Gly residues" evidence="1">
    <location>
        <begin position="14"/>
        <end position="25"/>
    </location>
</feature>
<feature type="non-terminal residue" evidence="2">
    <location>
        <position position="43"/>
    </location>
</feature>
<dbReference type="AlphaFoldDB" id="A0A6J4L250"/>
<name>A0A6J4L250_9BACT</name>
<proteinExistence type="predicted"/>
<organism evidence="2">
    <name type="scientific">uncultured Gemmatimonadaceae bacterium</name>
    <dbReference type="NCBI Taxonomy" id="246130"/>
    <lineage>
        <taxon>Bacteria</taxon>
        <taxon>Pseudomonadati</taxon>
        <taxon>Gemmatimonadota</taxon>
        <taxon>Gemmatimonadia</taxon>
        <taxon>Gemmatimonadales</taxon>
        <taxon>Gemmatimonadaceae</taxon>
        <taxon>environmental samples</taxon>
    </lineage>
</organism>
<gene>
    <name evidence="2" type="ORF">AVDCRST_MAG11-2009</name>
</gene>
<feature type="region of interest" description="Disordered" evidence="1">
    <location>
        <begin position="1"/>
        <end position="31"/>
    </location>
</feature>
<feature type="non-terminal residue" evidence="2">
    <location>
        <position position="1"/>
    </location>
</feature>
<sequence>GSAEGTRGAVARDGAGGGARGGAARGAGVRRRVARGVPVAGAL</sequence>
<accession>A0A6J4L250</accession>
<dbReference type="EMBL" id="CADCTU010000474">
    <property type="protein sequence ID" value="CAA9321152.1"/>
    <property type="molecule type" value="Genomic_DNA"/>
</dbReference>
<reference evidence="2" key="1">
    <citation type="submission" date="2020-02" db="EMBL/GenBank/DDBJ databases">
        <authorList>
            <person name="Meier V. D."/>
        </authorList>
    </citation>
    <scope>NUCLEOTIDE SEQUENCE</scope>
    <source>
        <strain evidence="2">AVDCRST_MAG11</strain>
    </source>
</reference>
<evidence type="ECO:0000313" key="2">
    <source>
        <dbReference type="EMBL" id="CAA9321152.1"/>
    </source>
</evidence>
<evidence type="ECO:0000256" key="1">
    <source>
        <dbReference type="SAM" id="MobiDB-lite"/>
    </source>
</evidence>